<feature type="domain" description="Lipoxygenase" evidence="4">
    <location>
        <begin position="1"/>
        <end position="230"/>
    </location>
</feature>
<dbReference type="PROSITE" id="PS51393">
    <property type="entry name" value="LIPOXYGENASE_3"/>
    <property type="match status" value="2"/>
</dbReference>
<dbReference type="Proteomes" id="UP001148018">
    <property type="component" value="Unassembled WGS sequence"/>
</dbReference>
<dbReference type="InterPro" id="IPR036226">
    <property type="entry name" value="LipOase_C_sf"/>
</dbReference>
<dbReference type="GO" id="GO:0034440">
    <property type="term" value="P:lipid oxidation"/>
    <property type="evidence" value="ECO:0007669"/>
    <property type="project" value="InterPro"/>
</dbReference>
<accession>A0A9Q0EKQ1</accession>
<comment type="caution">
    <text evidence="5">The sequence shown here is derived from an EMBL/GenBank/DDBJ whole genome shotgun (WGS) entry which is preliminary data.</text>
</comment>
<dbReference type="OrthoDB" id="8948495at2759"/>
<keyword evidence="3" id="KW-0560">Oxidoreductase</keyword>
<keyword evidence="2" id="KW-0223">Dioxygenase</keyword>
<evidence type="ECO:0000256" key="2">
    <source>
        <dbReference type="ARBA" id="ARBA00022964"/>
    </source>
</evidence>
<dbReference type="Gene3D" id="1.20.245.10">
    <property type="entry name" value="Lipoxygenase-1, Domain 5"/>
    <property type="match status" value="2"/>
</dbReference>
<organism evidence="5 6">
    <name type="scientific">Muraenolepis orangiensis</name>
    <name type="common">Patagonian moray cod</name>
    <dbReference type="NCBI Taxonomy" id="630683"/>
    <lineage>
        <taxon>Eukaryota</taxon>
        <taxon>Metazoa</taxon>
        <taxon>Chordata</taxon>
        <taxon>Craniata</taxon>
        <taxon>Vertebrata</taxon>
        <taxon>Euteleostomi</taxon>
        <taxon>Actinopterygii</taxon>
        <taxon>Neopterygii</taxon>
        <taxon>Teleostei</taxon>
        <taxon>Neoteleostei</taxon>
        <taxon>Acanthomorphata</taxon>
        <taxon>Zeiogadaria</taxon>
        <taxon>Gadariae</taxon>
        <taxon>Gadiformes</taxon>
        <taxon>Muraenolepidoidei</taxon>
        <taxon>Muraenolepididae</taxon>
        <taxon>Muraenolepis</taxon>
    </lineage>
</organism>
<dbReference type="AlphaFoldDB" id="A0A9Q0EKQ1"/>
<sequence length="419" mass="48114">MVRNKKASRPLDPILPILFQFLSHYLSGFNCSTHGPRISTQGKRMICPSFAIFSLPFTGTTKVFEDYDPRLLEHRQNELQAKKQLFQSSEMELKCLRDSEEQWESFDSIKKVFNLYRTPISDYVIEHWRDDDFFGNQFMNGPNPNFIKRCSELPDNFPVTEEMVKPFLASGSSLANEMTRGNVFICNYKRMQDLPTAWTGGKPAALTAALCLLYLTPDQKLVPIAIQTSLLANGSNELSRRALSETTYSSLCLPENLEARGLMSLPNFYYRDDALRNWNIINRFVKAMVDYYYPSDTSVSMDTELQDWIKDIFMFGFLSNTNSGIPQRFQTAEEVIKFITMVIYTSSVHHASVNNGQFDFIWPPNSPLIMRKGPPHTKGQTNLQTIFETMPLKGISSYFVTLGWLLTKKYTGYVSIVRH</sequence>
<evidence type="ECO:0000256" key="3">
    <source>
        <dbReference type="ARBA" id="ARBA00023002"/>
    </source>
</evidence>
<evidence type="ECO:0000313" key="6">
    <source>
        <dbReference type="Proteomes" id="UP001148018"/>
    </source>
</evidence>
<feature type="domain" description="Lipoxygenase" evidence="4">
    <location>
        <begin position="238"/>
        <end position="419"/>
    </location>
</feature>
<evidence type="ECO:0000313" key="5">
    <source>
        <dbReference type="EMBL" id="KAJ3606242.1"/>
    </source>
</evidence>
<dbReference type="InterPro" id="IPR000907">
    <property type="entry name" value="LipOase"/>
</dbReference>
<gene>
    <name evidence="5" type="ORF">NHX12_025762</name>
</gene>
<protein>
    <recommendedName>
        <fullName evidence="4">Lipoxygenase domain-containing protein</fullName>
    </recommendedName>
</protein>
<dbReference type="EMBL" id="JANIIK010000042">
    <property type="protein sequence ID" value="KAJ3606242.1"/>
    <property type="molecule type" value="Genomic_DNA"/>
</dbReference>
<reference evidence="5" key="1">
    <citation type="submission" date="2022-07" db="EMBL/GenBank/DDBJ databases">
        <title>Chromosome-level genome of Muraenolepis orangiensis.</title>
        <authorList>
            <person name="Kim J."/>
        </authorList>
    </citation>
    <scope>NUCLEOTIDE SEQUENCE</scope>
    <source>
        <strain evidence="5">KU_S4_2022</strain>
        <tissue evidence="5">Muscle</tissue>
    </source>
</reference>
<keyword evidence="6" id="KW-1185">Reference proteome</keyword>
<dbReference type="InterPro" id="IPR013819">
    <property type="entry name" value="LipOase_C"/>
</dbReference>
<dbReference type="GO" id="GO:0046872">
    <property type="term" value="F:metal ion binding"/>
    <property type="evidence" value="ECO:0007669"/>
    <property type="project" value="UniProtKB-KW"/>
</dbReference>
<dbReference type="GO" id="GO:0016702">
    <property type="term" value="F:oxidoreductase activity, acting on single donors with incorporation of molecular oxygen, incorporation of two atoms of oxygen"/>
    <property type="evidence" value="ECO:0007669"/>
    <property type="project" value="InterPro"/>
</dbReference>
<evidence type="ECO:0000256" key="1">
    <source>
        <dbReference type="ARBA" id="ARBA00022723"/>
    </source>
</evidence>
<name>A0A9Q0EKQ1_9TELE</name>
<dbReference type="PANTHER" id="PTHR11771">
    <property type="entry name" value="LIPOXYGENASE"/>
    <property type="match status" value="1"/>
</dbReference>
<proteinExistence type="predicted"/>
<dbReference type="SUPFAM" id="SSF48484">
    <property type="entry name" value="Lipoxigenase"/>
    <property type="match status" value="1"/>
</dbReference>
<dbReference type="Pfam" id="PF00305">
    <property type="entry name" value="Lipoxygenase"/>
    <property type="match status" value="1"/>
</dbReference>
<evidence type="ECO:0000259" key="4">
    <source>
        <dbReference type="PROSITE" id="PS51393"/>
    </source>
</evidence>
<keyword evidence="1" id="KW-0479">Metal-binding</keyword>